<accession>A0ACC0AK34</accession>
<sequence length="465" mass="52168">MPKDRRLNFLSSDRANAYSSKDSNHEKLESPLPPVGDEKEWEEARCPICMEHPHNSVLLLCSSRDKGCRPYMCDTSNRHSNCLDQFCKSASGVSSRELQEHINIARMQYPGGRAEQTLSRPIRSTLGQVPELLCPLCRGKISGWVVVEDARCYMNCKARSCALESCNFAGNYIQLRKHARSEHPTVKPSDVDPARQSEWVRLERERDLGDTISAVHSQFGYDPYVDDYSPTDLVINWTSDGSISFETEDEWSEDGDMLVDFDVGVEFTFSFLSEFPYDPSEEARISNRALHGRSVRARLRALHGGGISSPDRENITPASSGSVEARIIGSERASGRSLNRTSRRSRSRSRSNHRVETNTRSWDTTPSISGPVSVRNTGTRRTAVAGRSVSSRSRPNHLQLRSPERRRDGGESSRPGSGWTRNTRSPRIGSRSRPNHHRGETQTTSNGRQSTNTSSSRSASWRHAE</sequence>
<gene>
    <name evidence="1" type="ORF">M9H77_29317</name>
</gene>
<comment type="caution">
    <text evidence="1">The sequence shown here is derived from an EMBL/GenBank/DDBJ whole genome shotgun (WGS) entry which is preliminary data.</text>
</comment>
<protein>
    <submittedName>
        <fullName evidence="1">Uncharacterized protein</fullName>
    </submittedName>
</protein>
<proteinExistence type="predicted"/>
<reference evidence="2" key="1">
    <citation type="journal article" date="2023" name="Nat. Plants">
        <title>Single-cell RNA sequencing provides a high-resolution roadmap for understanding the multicellular compartmentation of specialized metabolism.</title>
        <authorList>
            <person name="Sun S."/>
            <person name="Shen X."/>
            <person name="Li Y."/>
            <person name="Li Y."/>
            <person name="Wang S."/>
            <person name="Li R."/>
            <person name="Zhang H."/>
            <person name="Shen G."/>
            <person name="Guo B."/>
            <person name="Wei J."/>
            <person name="Xu J."/>
            <person name="St-Pierre B."/>
            <person name="Chen S."/>
            <person name="Sun C."/>
        </authorList>
    </citation>
    <scope>NUCLEOTIDE SEQUENCE [LARGE SCALE GENOMIC DNA]</scope>
</reference>
<evidence type="ECO:0000313" key="1">
    <source>
        <dbReference type="EMBL" id="KAI5660524.1"/>
    </source>
</evidence>
<dbReference type="Proteomes" id="UP001060085">
    <property type="component" value="Linkage Group LG06"/>
</dbReference>
<organism evidence="1 2">
    <name type="scientific">Catharanthus roseus</name>
    <name type="common">Madagascar periwinkle</name>
    <name type="synonym">Vinca rosea</name>
    <dbReference type="NCBI Taxonomy" id="4058"/>
    <lineage>
        <taxon>Eukaryota</taxon>
        <taxon>Viridiplantae</taxon>
        <taxon>Streptophyta</taxon>
        <taxon>Embryophyta</taxon>
        <taxon>Tracheophyta</taxon>
        <taxon>Spermatophyta</taxon>
        <taxon>Magnoliopsida</taxon>
        <taxon>eudicotyledons</taxon>
        <taxon>Gunneridae</taxon>
        <taxon>Pentapetalae</taxon>
        <taxon>asterids</taxon>
        <taxon>lamiids</taxon>
        <taxon>Gentianales</taxon>
        <taxon>Apocynaceae</taxon>
        <taxon>Rauvolfioideae</taxon>
        <taxon>Vinceae</taxon>
        <taxon>Catharanthinae</taxon>
        <taxon>Catharanthus</taxon>
    </lineage>
</organism>
<keyword evidence="2" id="KW-1185">Reference proteome</keyword>
<name>A0ACC0AK34_CATRO</name>
<dbReference type="EMBL" id="CM044706">
    <property type="protein sequence ID" value="KAI5660524.1"/>
    <property type="molecule type" value="Genomic_DNA"/>
</dbReference>
<evidence type="ECO:0000313" key="2">
    <source>
        <dbReference type="Proteomes" id="UP001060085"/>
    </source>
</evidence>